<dbReference type="InterPro" id="IPR010992">
    <property type="entry name" value="IHF-like_DNA-bd_dom_sf"/>
</dbReference>
<dbReference type="SMART" id="SM00411">
    <property type="entry name" value="BHL"/>
    <property type="match status" value="1"/>
</dbReference>
<keyword evidence="2" id="KW-0226">DNA condensation</keyword>
<reference evidence="5 6" key="1">
    <citation type="submission" date="2019-03" db="EMBL/GenBank/DDBJ databases">
        <title>Diversity of the mouse oral microbiome.</title>
        <authorList>
            <person name="Joseph S."/>
            <person name="Aduse-Opoku J."/>
            <person name="Curtis M."/>
            <person name="Wade W."/>
            <person name="Hashim A."/>
        </authorList>
    </citation>
    <scope>NUCLEOTIDE SEQUENCE [LARGE SCALE GENOMIC DNA]</scope>
    <source>
        <strain evidence="5 6">P11</strain>
    </source>
</reference>
<dbReference type="InterPro" id="IPR000119">
    <property type="entry name" value="Hist_DNA-bd"/>
</dbReference>
<dbReference type="GO" id="GO:0005829">
    <property type="term" value="C:cytosol"/>
    <property type="evidence" value="ECO:0007669"/>
    <property type="project" value="TreeGrafter"/>
</dbReference>
<dbReference type="PANTHER" id="PTHR33175:SF3">
    <property type="entry name" value="DNA-BINDING PROTEIN HU-BETA"/>
    <property type="match status" value="1"/>
</dbReference>
<dbReference type="GeneID" id="78081474"/>
<dbReference type="Proteomes" id="UP000298285">
    <property type="component" value="Unassembled WGS sequence"/>
</dbReference>
<evidence type="ECO:0000256" key="2">
    <source>
        <dbReference type="ARBA" id="ARBA00023067"/>
    </source>
</evidence>
<evidence type="ECO:0000256" key="4">
    <source>
        <dbReference type="RuleBase" id="RU003939"/>
    </source>
</evidence>
<dbReference type="PANTHER" id="PTHR33175">
    <property type="entry name" value="DNA-BINDING PROTEIN HU"/>
    <property type="match status" value="1"/>
</dbReference>
<name>A0A4Y9IRH6_9BACT</name>
<evidence type="ECO:0000313" key="5">
    <source>
        <dbReference type="EMBL" id="TFU90538.1"/>
    </source>
</evidence>
<dbReference type="SUPFAM" id="SSF47729">
    <property type="entry name" value="IHF-like DNA-binding proteins"/>
    <property type="match status" value="1"/>
</dbReference>
<dbReference type="Pfam" id="PF00216">
    <property type="entry name" value="Bac_DNA_binding"/>
    <property type="match status" value="1"/>
</dbReference>
<keyword evidence="3 5" id="KW-0238">DNA-binding</keyword>
<dbReference type="PRINTS" id="PR01727">
    <property type="entry name" value="DNABINDINGHU"/>
</dbReference>
<protein>
    <submittedName>
        <fullName evidence="5">HU family DNA-binding protein</fullName>
    </submittedName>
</protein>
<dbReference type="EMBL" id="SPPK01000001">
    <property type="protein sequence ID" value="TFU90538.1"/>
    <property type="molecule type" value="Genomic_DNA"/>
</dbReference>
<comment type="caution">
    <text evidence="5">The sequence shown here is derived from an EMBL/GenBank/DDBJ whole genome shotgun (WGS) entry which is preliminary data.</text>
</comment>
<dbReference type="GO" id="GO:0030527">
    <property type="term" value="F:structural constituent of chromatin"/>
    <property type="evidence" value="ECO:0007669"/>
    <property type="project" value="InterPro"/>
</dbReference>
<gene>
    <name evidence="5" type="ORF">E4T88_00755</name>
</gene>
<proteinExistence type="inferred from homology"/>
<dbReference type="RefSeq" id="WP_006842170.1">
    <property type="nucleotide sequence ID" value="NZ_CABKPZ010000002.1"/>
</dbReference>
<sequence>MTNQELIAALAKRLSWTQRQTSEVLEATVSIINSNLEENNSVNIQGFGLFETKKKAERISVNPVSKQRFLVPPKITLSFRPGQTIKENLKKLEINE</sequence>
<dbReference type="Gene3D" id="4.10.520.10">
    <property type="entry name" value="IHF-like DNA-binding proteins"/>
    <property type="match status" value="1"/>
</dbReference>
<evidence type="ECO:0000256" key="1">
    <source>
        <dbReference type="ARBA" id="ARBA00010529"/>
    </source>
</evidence>
<organism evidence="5 6">
    <name type="scientific">Dysgonomonas mossii</name>
    <dbReference type="NCBI Taxonomy" id="163665"/>
    <lineage>
        <taxon>Bacteria</taxon>
        <taxon>Pseudomonadati</taxon>
        <taxon>Bacteroidota</taxon>
        <taxon>Bacteroidia</taxon>
        <taxon>Bacteroidales</taxon>
        <taxon>Dysgonomonadaceae</taxon>
        <taxon>Dysgonomonas</taxon>
    </lineage>
</organism>
<dbReference type="CDD" id="cd13832">
    <property type="entry name" value="IHF"/>
    <property type="match status" value="1"/>
</dbReference>
<comment type="similarity">
    <text evidence="1 4">Belongs to the bacterial histone-like protein family.</text>
</comment>
<evidence type="ECO:0000256" key="3">
    <source>
        <dbReference type="ARBA" id="ARBA00023125"/>
    </source>
</evidence>
<dbReference type="GO" id="GO:0030261">
    <property type="term" value="P:chromosome condensation"/>
    <property type="evidence" value="ECO:0007669"/>
    <property type="project" value="UniProtKB-KW"/>
</dbReference>
<dbReference type="GO" id="GO:0003677">
    <property type="term" value="F:DNA binding"/>
    <property type="evidence" value="ECO:0007669"/>
    <property type="project" value="UniProtKB-KW"/>
</dbReference>
<accession>A0A4Y9IRH6</accession>
<evidence type="ECO:0000313" key="6">
    <source>
        <dbReference type="Proteomes" id="UP000298285"/>
    </source>
</evidence>
<dbReference type="AlphaFoldDB" id="A0A4Y9IRH6"/>
<dbReference type="OrthoDB" id="1095660at2"/>